<evidence type="ECO:0000259" key="3">
    <source>
        <dbReference type="PROSITE" id="PS51371"/>
    </source>
</evidence>
<feature type="domain" description="CBS" evidence="3">
    <location>
        <begin position="8"/>
        <end position="66"/>
    </location>
</feature>
<dbReference type="InterPro" id="IPR046342">
    <property type="entry name" value="CBS_dom_sf"/>
</dbReference>
<gene>
    <name evidence="4" type="ORF">H9622_07765</name>
</gene>
<dbReference type="InterPro" id="IPR051257">
    <property type="entry name" value="Diverse_CBS-Domain"/>
</dbReference>
<dbReference type="PROSITE" id="PS51371">
    <property type="entry name" value="CBS"/>
    <property type="match status" value="2"/>
</dbReference>
<evidence type="ECO:0000313" key="4">
    <source>
        <dbReference type="EMBL" id="MBD8023484.1"/>
    </source>
</evidence>
<dbReference type="PANTHER" id="PTHR43080">
    <property type="entry name" value="CBS DOMAIN-CONTAINING PROTEIN CBSX3, MITOCHONDRIAL"/>
    <property type="match status" value="1"/>
</dbReference>
<dbReference type="RefSeq" id="WP_191765823.1">
    <property type="nucleotide sequence ID" value="NZ_JACSPM010000002.1"/>
</dbReference>
<sequence>MTTAREIMTPDPRCIGESESLQEAARLMAELDVGALPICGADGKLRGMLTDRDIVVKCVARGGRPAIETAGLLAERTLVLARADDDIRDVLRSMEQHQVRRVPVLDGDELVGIISQADIALTMSSTQTGEAVEAISE</sequence>
<name>A0ABR8X2K6_9MICO</name>
<keyword evidence="5" id="KW-1185">Reference proteome</keyword>
<dbReference type="CDD" id="cd04622">
    <property type="entry name" value="CBS_pair_HRP1_like"/>
    <property type="match status" value="1"/>
</dbReference>
<dbReference type="PANTHER" id="PTHR43080:SF2">
    <property type="entry name" value="CBS DOMAIN-CONTAINING PROTEIN"/>
    <property type="match status" value="1"/>
</dbReference>
<feature type="domain" description="CBS" evidence="3">
    <location>
        <begin position="74"/>
        <end position="132"/>
    </location>
</feature>
<dbReference type="SMART" id="SM00116">
    <property type="entry name" value="CBS"/>
    <property type="match status" value="2"/>
</dbReference>
<keyword evidence="1 2" id="KW-0129">CBS domain</keyword>
<evidence type="ECO:0000313" key="5">
    <source>
        <dbReference type="Proteomes" id="UP000602532"/>
    </source>
</evidence>
<protein>
    <submittedName>
        <fullName evidence="4">CBS domain-containing protein</fullName>
    </submittedName>
</protein>
<proteinExistence type="predicted"/>
<evidence type="ECO:0000256" key="1">
    <source>
        <dbReference type="ARBA" id="ARBA00023122"/>
    </source>
</evidence>
<dbReference type="SUPFAM" id="SSF54631">
    <property type="entry name" value="CBS-domain pair"/>
    <property type="match status" value="1"/>
</dbReference>
<comment type="caution">
    <text evidence="4">The sequence shown here is derived from an EMBL/GenBank/DDBJ whole genome shotgun (WGS) entry which is preliminary data.</text>
</comment>
<dbReference type="Pfam" id="PF00571">
    <property type="entry name" value="CBS"/>
    <property type="match status" value="2"/>
</dbReference>
<reference evidence="4 5" key="1">
    <citation type="submission" date="2020-08" db="EMBL/GenBank/DDBJ databases">
        <title>A Genomic Blueprint of the Chicken Gut Microbiome.</title>
        <authorList>
            <person name="Gilroy R."/>
            <person name="Ravi A."/>
            <person name="Getino M."/>
            <person name="Pursley I."/>
            <person name="Horton D.L."/>
            <person name="Alikhan N.-F."/>
            <person name="Baker D."/>
            <person name="Gharbi K."/>
            <person name="Hall N."/>
            <person name="Watson M."/>
            <person name="Adriaenssens E.M."/>
            <person name="Foster-Nyarko E."/>
            <person name="Jarju S."/>
            <person name="Secka A."/>
            <person name="Antonio M."/>
            <person name="Oren A."/>
            <person name="Chaudhuri R."/>
            <person name="La Ragione R.M."/>
            <person name="Hildebrand F."/>
            <person name="Pallen M.J."/>
        </authorList>
    </citation>
    <scope>NUCLEOTIDE SEQUENCE [LARGE SCALE GENOMIC DNA]</scope>
    <source>
        <strain evidence="4 5">Sa1CUA4</strain>
    </source>
</reference>
<dbReference type="Gene3D" id="3.10.580.10">
    <property type="entry name" value="CBS-domain"/>
    <property type="match status" value="1"/>
</dbReference>
<dbReference type="InterPro" id="IPR000644">
    <property type="entry name" value="CBS_dom"/>
</dbReference>
<dbReference type="Proteomes" id="UP000602532">
    <property type="component" value="Unassembled WGS sequence"/>
</dbReference>
<organism evidence="4 5">
    <name type="scientific">Microbacterium gallinarum</name>
    <dbReference type="NCBI Taxonomy" id="2762209"/>
    <lineage>
        <taxon>Bacteria</taxon>
        <taxon>Bacillati</taxon>
        <taxon>Actinomycetota</taxon>
        <taxon>Actinomycetes</taxon>
        <taxon>Micrococcales</taxon>
        <taxon>Microbacteriaceae</taxon>
        <taxon>Microbacterium</taxon>
    </lineage>
</organism>
<dbReference type="EMBL" id="JACSPM010000002">
    <property type="protein sequence ID" value="MBD8023484.1"/>
    <property type="molecule type" value="Genomic_DNA"/>
</dbReference>
<accession>A0ABR8X2K6</accession>
<evidence type="ECO:0000256" key="2">
    <source>
        <dbReference type="PROSITE-ProRule" id="PRU00703"/>
    </source>
</evidence>